<proteinExistence type="inferred from homology"/>
<evidence type="ECO:0000256" key="2">
    <source>
        <dbReference type="SAM" id="MobiDB-lite"/>
    </source>
</evidence>
<dbReference type="EMBL" id="FQXS01000014">
    <property type="protein sequence ID" value="SHH89842.1"/>
    <property type="molecule type" value="Genomic_DNA"/>
</dbReference>
<dbReference type="InterPro" id="IPR007607">
    <property type="entry name" value="BacA/B"/>
</dbReference>
<evidence type="ECO:0000313" key="3">
    <source>
        <dbReference type="EMBL" id="SHH89842.1"/>
    </source>
</evidence>
<dbReference type="OrthoDB" id="5432602at2"/>
<keyword evidence="4" id="KW-1185">Reference proteome</keyword>
<feature type="region of interest" description="Disordered" evidence="2">
    <location>
        <begin position="111"/>
        <end position="144"/>
    </location>
</feature>
<gene>
    <name evidence="3" type="ORF">SAMN02745124_02459</name>
</gene>
<name>A0A1M5WR50_9BACT</name>
<dbReference type="PANTHER" id="PTHR35024:SF4">
    <property type="entry name" value="POLYMER-FORMING CYTOSKELETAL PROTEIN"/>
    <property type="match status" value="1"/>
</dbReference>
<reference evidence="3 4" key="1">
    <citation type="submission" date="2016-11" db="EMBL/GenBank/DDBJ databases">
        <authorList>
            <person name="Jaros S."/>
            <person name="Januszkiewicz K."/>
            <person name="Wedrychowicz H."/>
        </authorList>
    </citation>
    <scope>NUCLEOTIDE SEQUENCE [LARGE SCALE GENOMIC DNA]</scope>
    <source>
        <strain evidence="3 4">DSM 9705</strain>
    </source>
</reference>
<dbReference type="Proteomes" id="UP000184139">
    <property type="component" value="Unassembled WGS sequence"/>
</dbReference>
<sequence>MFNKKGSSVEKELQKAESETISAIIDKTMLISGEISFKGKTRIDGTINGDISGEHLILSESGTITGDIKVSSFICHGTIEGNIIANLVTARKGCSIKGRLEAGSLTVEPGARLDGEVKAAGSNSGTGEAKNPQKAQTAPPQKSS</sequence>
<dbReference type="PANTHER" id="PTHR35024">
    <property type="entry name" value="HYPOTHETICAL CYTOSOLIC PROTEIN"/>
    <property type="match status" value="1"/>
</dbReference>
<organism evidence="3 4">
    <name type="scientific">Desulfofustis glycolicus DSM 9705</name>
    <dbReference type="NCBI Taxonomy" id="1121409"/>
    <lineage>
        <taxon>Bacteria</taxon>
        <taxon>Pseudomonadati</taxon>
        <taxon>Thermodesulfobacteriota</taxon>
        <taxon>Desulfobulbia</taxon>
        <taxon>Desulfobulbales</taxon>
        <taxon>Desulfocapsaceae</taxon>
        <taxon>Desulfofustis</taxon>
    </lineage>
</organism>
<feature type="compositionally biased region" description="Polar residues" evidence="2">
    <location>
        <begin position="133"/>
        <end position="144"/>
    </location>
</feature>
<dbReference type="RefSeq" id="WP_073376421.1">
    <property type="nucleotide sequence ID" value="NZ_FQXS01000014.1"/>
</dbReference>
<comment type="similarity">
    <text evidence="1">Belongs to the bactofilin family.</text>
</comment>
<accession>A0A1M5WR50</accession>
<evidence type="ECO:0000313" key="4">
    <source>
        <dbReference type="Proteomes" id="UP000184139"/>
    </source>
</evidence>
<evidence type="ECO:0000256" key="1">
    <source>
        <dbReference type="ARBA" id="ARBA00044755"/>
    </source>
</evidence>
<dbReference type="Pfam" id="PF04519">
    <property type="entry name" value="Bactofilin"/>
    <property type="match status" value="1"/>
</dbReference>
<dbReference type="STRING" id="1121409.SAMN02745124_02459"/>
<dbReference type="AlphaFoldDB" id="A0A1M5WR50"/>
<protein>
    <submittedName>
        <fullName evidence="3">Protein CcmA, bactofilin family</fullName>
    </submittedName>
</protein>